<keyword evidence="2" id="KW-1185">Reference proteome</keyword>
<accession>A0A9Q0N6R9</accession>
<comment type="caution">
    <text evidence="1">The sequence shown here is derived from an EMBL/GenBank/DDBJ whole genome shotgun (WGS) entry which is preliminary data.</text>
</comment>
<protein>
    <submittedName>
        <fullName evidence="1">Uncharacterized protein</fullName>
    </submittedName>
</protein>
<organism evidence="1 2">
    <name type="scientific">Pseudolycoriella hygida</name>
    <dbReference type="NCBI Taxonomy" id="35572"/>
    <lineage>
        <taxon>Eukaryota</taxon>
        <taxon>Metazoa</taxon>
        <taxon>Ecdysozoa</taxon>
        <taxon>Arthropoda</taxon>
        <taxon>Hexapoda</taxon>
        <taxon>Insecta</taxon>
        <taxon>Pterygota</taxon>
        <taxon>Neoptera</taxon>
        <taxon>Endopterygota</taxon>
        <taxon>Diptera</taxon>
        <taxon>Nematocera</taxon>
        <taxon>Sciaroidea</taxon>
        <taxon>Sciaridae</taxon>
        <taxon>Pseudolycoriella</taxon>
    </lineage>
</organism>
<reference evidence="1" key="1">
    <citation type="submission" date="2022-07" db="EMBL/GenBank/DDBJ databases">
        <authorList>
            <person name="Trinca V."/>
            <person name="Uliana J.V.C."/>
            <person name="Torres T.T."/>
            <person name="Ward R.J."/>
            <person name="Monesi N."/>
        </authorList>
    </citation>
    <scope>NUCLEOTIDE SEQUENCE</scope>
    <source>
        <strain evidence="1">HSMRA1968</strain>
        <tissue evidence="1">Whole embryos</tissue>
    </source>
</reference>
<dbReference type="EMBL" id="WJQU01000002">
    <property type="protein sequence ID" value="KAJ6644583.1"/>
    <property type="molecule type" value="Genomic_DNA"/>
</dbReference>
<sequence length="150" mass="16581">MKLSYVRTAQTKRKRQTYCPLDVVLRYVVFMPFAEKWKTIFPFDKNGNTLSIALLDAASAKQSEMTFAEVPFETTPAERPVEMTSAETEVLSKLTPAEGESGITAAAEAVSSESILIEGDLKVTLVEADPFNTTPVEEVLETIFDVPVEK</sequence>
<evidence type="ECO:0000313" key="1">
    <source>
        <dbReference type="EMBL" id="KAJ6644583.1"/>
    </source>
</evidence>
<dbReference type="AlphaFoldDB" id="A0A9Q0N6R9"/>
<name>A0A9Q0N6R9_9DIPT</name>
<dbReference type="Proteomes" id="UP001151699">
    <property type="component" value="Chromosome B"/>
</dbReference>
<evidence type="ECO:0000313" key="2">
    <source>
        <dbReference type="Proteomes" id="UP001151699"/>
    </source>
</evidence>
<proteinExistence type="predicted"/>
<gene>
    <name evidence="1" type="ORF">Bhyg_09552</name>
</gene>